<feature type="domain" description="SAF" evidence="3">
    <location>
        <begin position="67"/>
        <end position="127"/>
    </location>
</feature>
<keyword evidence="2" id="KW-0812">Transmembrane</keyword>
<dbReference type="Proteomes" id="UP000654947">
    <property type="component" value="Unassembled WGS sequence"/>
</dbReference>
<name>A0A918XKV9_9ACTN</name>
<evidence type="ECO:0000256" key="2">
    <source>
        <dbReference type="SAM" id="Phobius"/>
    </source>
</evidence>
<evidence type="ECO:0000256" key="1">
    <source>
        <dbReference type="SAM" id="MobiDB-lite"/>
    </source>
</evidence>
<feature type="compositionally biased region" description="Acidic residues" evidence="1">
    <location>
        <begin position="228"/>
        <end position="239"/>
    </location>
</feature>
<feature type="compositionally biased region" description="Basic and acidic residues" evidence="1">
    <location>
        <begin position="8"/>
        <end position="24"/>
    </location>
</feature>
<sequence length="239" mass="25004">MVSLADPGQKERDKRTTDRASDHAEWGSVRLAATSRRRWRWGLLAGVLIAAGAGAGAVAGTWADETRTVAVLVDDLPAGHTVTGDDIRAVDLHEPDGFRLVAPQMAEGMVLTRPVPAGSPLVAASVADTAMWPERGQAVVSVPVATMPSGMEEGTTVDLIPTATSEDQGVQDEDTVTGVVHQAEHQEDELGSAEQVVEVVLPRDQAASLSRSMAGEEAGLAVVNPVDEQVESEEGEGAE</sequence>
<organism evidence="4 5">
    <name type="scientific">Nocardiopsis kunsanensis</name>
    <dbReference type="NCBI Taxonomy" id="141693"/>
    <lineage>
        <taxon>Bacteria</taxon>
        <taxon>Bacillati</taxon>
        <taxon>Actinomycetota</taxon>
        <taxon>Actinomycetes</taxon>
        <taxon>Streptosporangiales</taxon>
        <taxon>Nocardiopsidaceae</taxon>
        <taxon>Nocardiopsis</taxon>
    </lineage>
</organism>
<comment type="caution">
    <text evidence="4">The sequence shown here is derived from an EMBL/GenBank/DDBJ whole genome shotgun (WGS) entry which is preliminary data.</text>
</comment>
<feature type="region of interest" description="Disordered" evidence="1">
    <location>
        <begin position="210"/>
        <end position="239"/>
    </location>
</feature>
<reference evidence="4 5" key="1">
    <citation type="journal article" date="2014" name="Int. J. Syst. Evol. Microbiol.">
        <title>Complete genome sequence of Corynebacterium casei LMG S-19264T (=DSM 44701T), isolated from a smear-ripened cheese.</title>
        <authorList>
            <consortium name="US DOE Joint Genome Institute (JGI-PGF)"/>
            <person name="Walter F."/>
            <person name="Albersmeier A."/>
            <person name="Kalinowski J."/>
            <person name="Ruckert C."/>
        </authorList>
    </citation>
    <scope>NUCLEOTIDE SEQUENCE [LARGE SCALE GENOMIC DNA]</scope>
    <source>
        <strain evidence="4 5">KCTC 19473</strain>
    </source>
</reference>
<keyword evidence="5" id="KW-1185">Reference proteome</keyword>
<accession>A0A918XKV9</accession>
<evidence type="ECO:0000313" key="5">
    <source>
        <dbReference type="Proteomes" id="UP000654947"/>
    </source>
</evidence>
<evidence type="ECO:0000313" key="4">
    <source>
        <dbReference type="EMBL" id="GHD36575.1"/>
    </source>
</evidence>
<dbReference type="AlphaFoldDB" id="A0A918XKV9"/>
<keyword evidence="2" id="KW-1133">Transmembrane helix</keyword>
<feature type="region of interest" description="Disordered" evidence="1">
    <location>
        <begin position="1"/>
        <end position="24"/>
    </location>
</feature>
<dbReference type="InterPro" id="IPR013974">
    <property type="entry name" value="SAF"/>
</dbReference>
<evidence type="ECO:0000259" key="3">
    <source>
        <dbReference type="SMART" id="SM00858"/>
    </source>
</evidence>
<gene>
    <name evidence="4" type="ORF">GCM10007147_44010</name>
</gene>
<proteinExistence type="predicted"/>
<dbReference type="SMART" id="SM00858">
    <property type="entry name" value="SAF"/>
    <property type="match status" value="1"/>
</dbReference>
<dbReference type="Pfam" id="PF08666">
    <property type="entry name" value="SAF"/>
    <property type="match status" value="1"/>
</dbReference>
<dbReference type="EMBL" id="BMXL01000040">
    <property type="protein sequence ID" value="GHD36575.1"/>
    <property type="molecule type" value="Genomic_DNA"/>
</dbReference>
<protein>
    <recommendedName>
        <fullName evidence="3">SAF domain-containing protein</fullName>
    </recommendedName>
</protein>
<keyword evidence="2" id="KW-0472">Membrane</keyword>
<dbReference type="CDD" id="cd11614">
    <property type="entry name" value="SAF_CpaB_FlgA_like"/>
    <property type="match status" value="1"/>
</dbReference>
<feature type="transmembrane region" description="Helical" evidence="2">
    <location>
        <begin position="41"/>
        <end position="63"/>
    </location>
</feature>